<accession>A0A1J4NB05</accession>
<dbReference type="GO" id="GO:1901678">
    <property type="term" value="P:iron coordination entity transport"/>
    <property type="evidence" value="ECO:0007669"/>
    <property type="project" value="UniProtKB-ARBA"/>
</dbReference>
<sequence length="320" mass="34254">MIRAIITALAAALALGLSACGAGETDADAAKEHSVTIEHAMGSTTIKGEPQRIVALDSSLADATLLLDKDLVGITTYRGYSTDLPDYLGDDREHAAEVVSVGDQTTPSLEKIAALKPDLIVSIKVRHEALYDQLSKIAPTIMPETSAHLFKENLLMLGKAVGQEQKAQEEIAAYEKTAKEVGDAINEKAGNPTISVTRFLDGPTRLYTKGTYSGVVLADAGLARPTSQETNDFALDISEEKIADADADKVFVTTYEDEEGIAVKTKAAFERNPLWKPIAPKVTEVSDTTWMTAVSLQGAYYILSDLAKTFGVDVEVPHVA</sequence>
<gene>
    <name evidence="7" type="ORF">UG56_006640</name>
</gene>
<proteinExistence type="inferred from homology"/>
<name>A0A1J4NB05_9ACTN</name>
<feature type="chain" id="PRO_5039705137" evidence="5">
    <location>
        <begin position="23"/>
        <end position="320"/>
    </location>
</feature>
<dbReference type="CDD" id="cd01146">
    <property type="entry name" value="FhuD"/>
    <property type="match status" value="1"/>
</dbReference>
<dbReference type="InterPro" id="IPR002491">
    <property type="entry name" value="ABC_transptr_periplasmic_BD"/>
</dbReference>
<dbReference type="PANTHER" id="PTHR30532:SF21">
    <property type="entry name" value="SIDEROPHORE-BINDING LIPOPROTEIN YFIY-RELATED"/>
    <property type="match status" value="1"/>
</dbReference>
<dbReference type="PROSITE" id="PS51257">
    <property type="entry name" value="PROKAR_LIPOPROTEIN"/>
    <property type="match status" value="1"/>
</dbReference>
<reference evidence="7" key="1">
    <citation type="submission" date="2016-10" db="EMBL/GenBank/DDBJ databases">
        <title>Draft Genome Sequence of Nocardioides luteus Strain BAFB, an Alkane-Degrading Bacterium Isolated from JP-7 Polluted Soil.</title>
        <authorList>
            <person name="Brown L."/>
            <person name="Ruiz O.N."/>
            <person name="Gunasekera T."/>
        </authorList>
    </citation>
    <scope>NUCLEOTIDE SEQUENCE [LARGE SCALE GENOMIC DNA]</scope>
    <source>
        <strain evidence="7">BAFB</strain>
    </source>
</reference>
<evidence type="ECO:0000256" key="4">
    <source>
        <dbReference type="ARBA" id="ARBA00022729"/>
    </source>
</evidence>
<organism evidence="7 8">
    <name type="scientific">Nocardioides luteus</name>
    <dbReference type="NCBI Taxonomy" id="1844"/>
    <lineage>
        <taxon>Bacteria</taxon>
        <taxon>Bacillati</taxon>
        <taxon>Actinomycetota</taxon>
        <taxon>Actinomycetes</taxon>
        <taxon>Propionibacteriales</taxon>
        <taxon>Nocardioidaceae</taxon>
        <taxon>Nocardioides</taxon>
    </lineage>
</organism>
<dbReference type="GO" id="GO:0030288">
    <property type="term" value="C:outer membrane-bounded periplasmic space"/>
    <property type="evidence" value="ECO:0007669"/>
    <property type="project" value="TreeGrafter"/>
</dbReference>
<feature type="signal peptide" evidence="5">
    <location>
        <begin position="1"/>
        <end position="22"/>
    </location>
</feature>
<dbReference type="RefSeq" id="WP_045547751.1">
    <property type="nucleotide sequence ID" value="NZ_JZDQ02000007.1"/>
</dbReference>
<protein>
    <submittedName>
        <fullName evidence="7">Iron siderophore-binding protein</fullName>
    </submittedName>
</protein>
<dbReference type="PANTHER" id="PTHR30532">
    <property type="entry name" value="IRON III DICITRATE-BINDING PERIPLASMIC PROTEIN"/>
    <property type="match status" value="1"/>
</dbReference>
<evidence type="ECO:0000256" key="2">
    <source>
        <dbReference type="ARBA" id="ARBA00008814"/>
    </source>
</evidence>
<dbReference type="AlphaFoldDB" id="A0A1J4NB05"/>
<evidence type="ECO:0000313" key="7">
    <source>
        <dbReference type="EMBL" id="OIJ27673.1"/>
    </source>
</evidence>
<dbReference type="Proteomes" id="UP000033772">
    <property type="component" value="Unassembled WGS sequence"/>
</dbReference>
<evidence type="ECO:0000313" key="8">
    <source>
        <dbReference type="Proteomes" id="UP000033772"/>
    </source>
</evidence>
<dbReference type="STRING" id="1844.UG56_006640"/>
<keyword evidence="8" id="KW-1185">Reference proteome</keyword>
<comment type="similarity">
    <text evidence="2">Belongs to the bacterial solute-binding protein 8 family.</text>
</comment>
<dbReference type="PROSITE" id="PS50983">
    <property type="entry name" value="FE_B12_PBP"/>
    <property type="match status" value="1"/>
</dbReference>
<feature type="domain" description="Fe/B12 periplasmic-binding" evidence="6">
    <location>
        <begin position="52"/>
        <end position="314"/>
    </location>
</feature>
<dbReference type="Gene3D" id="3.40.50.1980">
    <property type="entry name" value="Nitrogenase molybdenum iron protein domain"/>
    <property type="match status" value="2"/>
</dbReference>
<keyword evidence="3" id="KW-0813">Transport</keyword>
<evidence type="ECO:0000256" key="1">
    <source>
        <dbReference type="ARBA" id="ARBA00004196"/>
    </source>
</evidence>
<dbReference type="SUPFAM" id="SSF53807">
    <property type="entry name" value="Helical backbone' metal receptor"/>
    <property type="match status" value="1"/>
</dbReference>
<comment type="caution">
    <text evidence="7">The sequence shown here is derived from an EMBL/GenBank/DDBJ whole genome shotgun (WGS) entry which is preliminary data.</text>
</comment>
<evidence type="ECO:0000256" key="5">
    <source>
        <dbReference type="SAM" id="SignalP"/>
    </source>
</evidence>
<dbReference type="InterPro" id="IPR051313">
    <property type="entry name" value="Bact_iron-sidero_bind"/>
</dbReference>
<keyword evidence="4 5" id="KW-0732">Signal</keyword>
<comment type="subcellular location">
    <subcellularLocation>
        <location evidence="1">Cell envelope</location>
    </subcellularLocation>
</comment>
<evidence type="ECO:0000256" key="3">
    <source>
        <dbReference type="ARBA" id="ARBA00022448"/>
    </source>
</evidence>
<dbReference type="Pfam" id="PF01497">
    <property type="entry name" value="Peripla_BP_2"/>
    <property type="match status" value="1"/>
</dbReference>
<evidence type="ECO:0000259" key="6">
    <source>
        <dbReference type="PROSITE" id="PS50983"/>
    </source>
</evidence>
<dbReference type="EMBL" id="JZDQ02000007">
    <property type="protein sequence ID" value="OIJ27673.1"/>
    <property type="molecule type" value="Genomic_DNA"/>
</dbReference>